<dbReference type="GO" id="GO:0005737">
    <property type="term" value="C:cytoplasm"/>
    <property type="evidence" value="ECO:0007669"/>
    <property type="project" value="TreeGrafter"/>
</dbReference>
<dbReference type="PANTHER" id="PTHR48051:SF1">
    <property type="entry name" value="RAS SUPPRESSOR PROTEIN 1"/>
    <property type="match status" value="1"/>
</dbReference>
<evidence type="ECO:0000256" key="2">
    <source>
        <dbReference type="ARBA" id="ARBA00022737"/>
    </source>
</evidence>
<dbReference type="InterPro" id="IPR032675">
    <property type="entry name" value="LRR_dom_sf"/>
</dbReference>
<comment type="caution">
    <text evidence="3">The sequence shown here is derived from an EMBL/GenBank/DDBJ whole genome shotgun (WGS) entry which is preliminary data.</text>
</comment>
<protein>
    <submittedName>
        <fullName evidence="3">Uncharacterized protein</fullName>
    </submittedName>
</protein>
<keyword evidence="2" id="KW-0677">Repeat</keyword>
<dbReference type="InterPro" id="IPR050216">
    <property type="entry name" value="LRR_domain-containing"/>
</dbReference>
<feature type="non-terminal residue" evidence="3">
    <location>
        <position position="294"/>
    </location>
</feature>
<proteinExistence type="predicted"/>
<dbReference type="SUPFAM" id="SSF52047">
    <property type="entry name" value="RNI-like"/>
    <property type="match status" value="1"/>
</dbReference>
<dbReference type="PANTHER" id="PTHR48051">
    <property type="match status" value="1"/>
</dbReference>
<dbReference type="EMBL" id="JAIWYP010000006">
    <property type="protein sequence ID" value="KAH3812863.1"/>
    <property type="molecule type" value="Genomic_DNA"/>
</dbReference>
<dbReference type="Proteomes" id="UP000828390">
    <property type="component" value="Unassembled WGS sequence"/>
</dbReference>
<organism evidence="3 4">
    <name type="scientific">Dreissena polymorpha</name>
    <name type="common">Zebra mussel</name>
    <name type="synonym">Mytilus polymorpha</name>
    <dbReference type="NCBI Taxonomy" id="45954"/>
    <lineage>
        <taxon>Eukaryota</taxon>
        <taxon>Metazoa</taxon>
        <taxon>Spiralia</taxon>
        <taxon>Lophotrochozoa</taxon>
        <taxon>Mollusca</taxon>
        <taxon>Bivalvia</taxon>
        <taxon>Autobranchia</taxon>
        <taxon>Heteroconchia</taxon>
        <taxon>Euheterodonta</taxon>
        <taxon>Imparidentia</taxon>
        <taxon>Neoheterodontei</taxon>
        <taxon>Myida</taxon>
        <taxon>Dreissenoidea</taxon>
        <taxon>Dreissenidae</taxon>
        <taxon>Dreissena</taxon>
    </lineage>
</organism>
<evidence type="ECO:0000313" key="4">
    <source>
        <dbReference type="Proteomes" id="UP000828390"/>
    </source>
</evidence>
<gene>
    <name evidence="3" type="ORF">DPMN_141306</name>
</gene>
<dbReference type="AlphaFoldDB" id="A0A9D4GCH7"/>
<evidence type="ECO:0000313" key="3">
    <source>
        <dbReference type="EMBL" id="KAH3812863.1"/>
    </source>
</evidence>
<keyword evidence="1" id="KW-0433">Leucine-rich repeat</keyword>
<dbReference type="Gene3D" id="3.80.10.10">
    <property type="entry name" value="Ribonuclease Inhibitor"/>
    <property type="match status" value="2"/>
</dbReference>
<sequence length="294" mass="32573">MTELPEELFTALPNLAELHWEVQELVQNLMAAIPPRLYANSMFLTALPENIGNLYNLEKLFANGNCFTSLPESFSRLQSLNDLGLYGVPWLPALKPGKVMSYEQFLAKLKMWKLDRWLEAPEHKSVKPGEEPFFDQDSNGVLDADEVGKLNAYLFSIFPRFGYKGIEPPGIVIASSSFAIRPLPSGWVPHGDSRVPQPGGFVSVPPEIGNLQELKMFNVSHNPNLLTIPAEVGTISCLTRLELESCPLLKTPPKEIRAKGFTTTFAYLRRLMSGSLPCKRTKLMLVGLGGAGKT</sequence>
<evidence type="ECO:0000256" key="1">
    <source>
        <dbReference type="ARBA" id="ARBA00022614"/>
    </source>
</evidence>
<dbReference type="PROSITE" id="PS00018">
    <property type="entry name" value="EF_HAND_1"/>
    <property type="match status" value="1"/>
</dbReference>
<accession>A0A9D4GCH7</accession>
<reference evidence="3" key="2">
    <citation type="submission" date="2020-11" db="EMBL/GenBank/DDBJ databases">
        <authorList>
            <person name="McCartney M.A."/>
            <person name="Auch B."/>
            <person name="Kono T."/>
            <person name="Mallez S."/>
            <person name="Becker A."/>
            <person name="Gohl D.M."/>
            <person name="Silverstein K.A.T."/>
            <person name="Koren S."/>
            <person name="Bechman K.B."/>
            <person name="Herman A."/>
            <person name="Abrahante J.E."/>
            <person name="Garbe J."/>
        </authorList>
    </citation>
    <scope>NUCLEOTIDE SEQUENCE</scope>
    <source>
        <strain evidence="3">Duluth1</strain>
        <tissue evidence="3">Whole animal</tissue>
    </source>
</reference>
<name>A0A9D4GCH7_DREPO</name>
<reference evidence="3" key="1">
    <citation type="journal article" date="2019" name="bioRxiv">
        <title>The Genome of the Zebra Mussel, Dreissena polymorpha: A Resource for Invasive Species Research.</title>
        <authorList>
            <person name="McCartney M.A."/>
            <person name="Auch B."/>
            <person name="Kono T."/>
            <person name="Mallez S."/>
            <person name="Zhang Y."/>
            <person name="Obille A."/>
            <person name="Becker A."/>
            <person name="Abrahante J.E."/>
            <person name="Garbe J."/>
            <person name="Badalamenti J.P."/>
            <person name="Herman A."/>
            <person name="Mangelson H."/>
            <person name="Liachko I."/>
            <person name="Sullivan S."/>
            <person name="Sone E.D."/>
            <person name="Koren S."/>
            <person name="Silverstein K.A.T."/>
            <person name="Beckman K.B."/>
            <person name="Gohl D.M."/>
        </authorList>
    </citation>
    <scope>NUCLEOTIDE SEQUENCE</scope>
    <source>
        <strain evidence="3">Duluth1</strain>
        <tissue evidence="3">Whole animal</tissue>
    </source>
</reference>
<keyword evidence="4" id="KW-1185">Reference proteome</keyword>
<dbReference type="InterPro" id="IPR018247">
    <property type="entry name" value="EF_Hand_1_Ca_BS"/>
</dbReference>